<dbReference type="PANTHER" id="PTHR11289:SF0">
    <property type="entry name" value="BREAST CANCER TYPE 2 SUSCEPTIBILITY PROTEIN"/>
    <property type="match status" value="1"/>
</dbReference>
<dbReference type="OrthoDB" id="21095at2759"/>
<evidence type="ECO:0000256" key="1">
    <source>
        <dbReference type="ARBA" id="ARBA00022737"/>
    </source>
</evidence>
<sequence length="1188" mass="137324">MVKHLNLSIEQYELACTDEKENNKSGVKSSPCSKLQLRDLKKCVDISETTLYQMEFPNHIESNVKLLLDITNYKTKSIEESNKIELPNQIINKAKDTLKDSETVIDGDIAGNYIASDLKIEYGILQELAYFKNTELSGKPNNTLLSLFTDDNKDIINTSTPNIVYSDLINRERNINNEHKDRTELKLEVKDMDLSIPIDSAACKSLDVDHIYTTKVTQTLLDKGNNEKSLDVSKFSSNCNKQTSEISSGYSNAFLPIVDAKIKASQTDLLEVRTMFTTNGNVDNIRDNKLITSNINNSKNSFQCLFSTGSGKKVNINETSIIKAKKILNTDNDLDNNFDNNKLTTSNINNSKNSFQCLFSTGSGKKVNISEASITKARSIFGCTEDELSTQYKYDKHVNLEFQDNIISSLRTLKRTDDGNKDNIKNLKILNHRNSKDLNIECPEYHTALSNSKDLKYITSQYLDIRQSRTITIEDLKIPLFYPDYQIVRFAQKHLEASKPTLILMNPLKNILIYEFILEKKQLNNQIYYRNIGYQDILKEFKNFIKQYPIFPKTIEKYIDRWFNIQYLIVLYTESRNWIRNIKQKLKMEDLSELKMNNMNCFKKLFFSVDEILNFPSVQKVFHRICKRAICEFFKAKRSAIVKICEGDISVSVPLALKVLTYEQGIIDGICNNKIIFTCTDGWYLIKICCDFGNLKCSIKTFPSKIFVCGSTWNSNVELGHPLEIEYSIGDIPTLNVGLNLIRPLTKSKSTKLGFHTSPLIFRLHNLFSTIEYHPEIDKNSKNNKILVERSAGLSFLTQLIVLYKFPICYKEIIDRDDDNGRVSILRDEVEMDWLNNQTYQIMDAVAKGFSQNSIENMTDFSTRKINIECRVLVMDHWKFQKIDELSKKSDNLKINFDLSEYIPYCSLLTLPSGIPLDDIYNIKIGSIFRFSWLRVHKYDRVSSHELNYSLSRLFPTSKTSFRLLKLLKDNQTLSNIVRILRIPVLSDPLQNNMIVKYSGWPYNLLGLLLYTYPVDERRRNFQQCFEFRILLVTSNGSKVFVRFSTVGNNDSQKRMCYRLHSMFQRYSLLEDSLNYTKRITFLENLDFHSYEKSTGLFFFIARVPYINITVPYISHDNVFSNISTQHILSEVIEDLIAYTSLDIPKLFEYRCENKKRRGTLCATCGVVLTNCTCTLQQLQVLEDGLFL</sequence>
<accession>A0A1J4MSW8</accession>
<evidence type="ECO:0000259" key="4">
    <source>
        <dbReference type="Pfam" id="PF09103"/>
    </source>
</evidence>
<dbReference type="InterPro" id="IPR015187">
    <property type="entry name" value="BRCA2_OB_1"/>
</dbReference>
<keyword evidence="6" id="KW-1185">Reference proteome</keyword>
<dbReference type="Pfam" id="PF00634">
    <property type="entry name" value="BRCA2"/>
    <property type="match status" value="2"/>
</dbReference>
<dbReference type="EMBL" id="LRBS01000040">
    <property type="protein sequence ID" value="OII77345.1"/>
    <property type="molecule type" value="Genomic_DNA"/>
</dbReference>
<dbReference type="GO" id="GO:0006355">
    <property type="term" value="P:regulation of DNA-templated transcription"/>
    <property type="evidence" value="ECO:0007669"/>
    <property type="project" value="TreeGrafter"/>
</dbReference>
<dbReference type="AlphaFoldDB" id="A0A1J4MSW8"/>
<reference evidence="5 6" key="1">
    <citation type="submission" date="2016-10" db="EMBL/GenBank/DDBJ databases">
        <title>Reductive evolution of mitochondrial metabolism and differential evolution of invasion-related proteins in Cryptosporidium.</title>
        <authorList>
            <person name="Liu S."/>
            <person name="Roellig D.M."/>
            <person name="Guo Y."/>
            <person name="Li N."/>
            <person name="Frace M.A."/>
            <person name="Tang K."/>
            <person name="Zhang L."/>
            <person name="Feng Y."/>
            <person name="Xiao L."/>
        </authorList>
    </citation>
    <scope>NUCLEOTIDE SEQUENCE [LARGE SCALE GENOMIC DNA]</scope>
    <source>
        <strain evidence="5">30847</strain>
    </source>
</reference>
<name>A0A1J4MSW8_9CRYT</name>
<comment type="caution">
    <text evidence="5">The sequence shown here is derived from an EMBL/GenBank/DDBJ whole genome shotgun (WGS) entry which is preliminary data.</text>
</comment>
<dbReference type="GeneID" id="92365179"/>
<dbReference type="PROSITE" id="PS50138">
    <property type="entry name" value="BRCA2_REPEAT"/>
    <property type="match status" value="2"/>
</dbReference>
<dbReference type="PANTHER" id="PTHR11289">
    <property type="entry name" value="BREAST CANCER TYPE 2 SUSCEPTIBILITY PROTEIN BRCA2"/>
    <property type="match status" value="1"/>
</dbReference>
<dbReference type="InterPro" id="IPR012340">
    <property type="entry name" value="NA-bd_OB-fold"/>
</dbReference>
<dbReference type="InterPro" id="IPR015525">
    <property type="entry name" value="BRCA2"/>
</dbReference>
<proteinExistence type="predicted"/>
<dbReference type="SUPFAM" id="SSF50249">
    <property type="entry name" value="Nucleic acid-binding proteins"/>
    <property type="match status" value="1"/>
</dbReference>
<dbReference type="Proteomes" id="UP000186804">
    <property type="component" value="Unassembled WGS sequence"/>
</dbReference>
<keyword evidence="3" id="KW-0234">DNA repair</keyword>
<dbReference type="GO" id="GO:0000724">
    <property type="term" value="P:double-strand break repair via homologous recombination"/>
    <property type="evidence" value="ECO:0007669"/>
    <property type="project" value="InterPro"/>
</dbReference>
<dbReference type="Pfam" id="PF09103">
    <property type="entry name" value="BRCA-2_OB1"/>
    <property type="match status" value="1"/>
</dbReference>
<evidence type="ECO:0000256" key="2">
    <source>
        <dbReference type="ARBA" id="ARBA00022763"/>
    </source>
</evidence>
<dbReference type="Gene3D" id="2.40.50.140">
    <property type="entry name" value="Nucleic acid-binding proteins"/>
    <property type="match status" value="1"/>
</dbReference>
<evidence type="ECO:0000313" key="6">
    <source>
        <dbReference type="Proteomes" id="UP000186804"/>
    </source>
</evidence>
<organism evidence="5 6">
    <name type="scientific">Cryptosporidium andersoni</name>
    <dbReference type="NCBI Taxonomy" id="117008"/>
    <lineage>
        <taxon>Eukaryota</taxon>
        <taxon>Sar</taxon>
        <taxon>Alveolata</taxon>
        <taxon>Apicomplexa</taxon>
        <taxon>Conoidasida</taxon>
        <taxon>Coccidia</taxon>
        <taxon>Eucoccidiorida</taxon>
        <taxon>Eimeriorina</taxon>
        <taxon>Cryptosporidiidae</taxon>
        <taxon>Cryptosporidium</taxon>
    </lineage>
</organism>
<gene>
    <name evidence="5" type="ORF">cand_009940</name>
</gene>
<keyword evidence="2" id="KW-0227">DNA damage</keyword>
<protein>
    <submittedName>
        <fullName evidence="5">BRCA2 family protein</fullName>
    </submittedName>
</protein>
<evidence type="ECO:0000256" key="3">
    <source>
        <dbReference type="ARBA" id="ARBA00023204"/>
    </source>
</evidence>
<dbReference type="InterPro" id="IPR002093">
    <property type="entry name" value="BRCA2_repeat"/>
</dbReference>
<dbReference type="VEuPathDB" id="CryptoDB:cand_009940"/>
<keyword evidence="1" id="KW-0677">Repeat</keyword>
<dbReference type="RefSeq" id="XP_067069191.1">
    <property type="nucleotide sequence ID" value="XM_067211233.1"/>
</dbReference>
<evidence type="ECO:0000313" key="5">
    <source>
        <dbReference type="EMBL" id="OII77345.1"/>
    </source>
</evidence>
<feature type="domain" description="BRCA2 OB1" evidence="4">
    <location>
        <begin position="639"/>
        <end position="756"/>
    </location>
</feature>